<dbReference type="AlphaFoldDB" id="A0A1Q5TGN7"/>
<protein>
    <submittedName>
        <fullName evidence="1">Uncharacterized protein</fullName>
    </submittedName>
</protein>
<dbReference type="Proteomes" id="UP000186268">
    <property type="component" value="Unassembled WGS sequence"/>
</dbReference>
<gene>
    <name evidence="2" type="ORF">Xedl_03319</name>
    <name evidence="1" type="ORF">Xedl_03708</name>
</gene>
<sequence>MHTENNSEGEQAMDKLVEIFCDVDGALGKAALFLAGESPVVED</sequence>
<organism evidence="1 3">
    <name type="scientific">Xenorhabdus eapokensis</name>
    <dbReference type="NCBI Taxonomy" id="1873482"/>
    <lineage>
        <taxon>Bacteria</taxon>
        <taxon>Pseudomonadati</taxon>
        <taxon>Pseudomonadota</taxon>
        <taxon>Gammaproteobacteria</taxon>
        <taxon>Enterobacterales</taxon>
        <taxon>Morganellaceae</taxon>
        <taxon>Xenorhabdus</taxon>
    </lineage>
</organism>
<dbReference type="EMBL" id="MKGQ01000035">
    <property type="protein sequence ID" value="OKP00298.1"/>
    <property type="molecule type" value="Genomic_DNA"/>
</dbReference>
<proteinExistence type="predicted"/>
<comment type="caution">
    <text evidence="1">The sequence shown here is derived from an EMBL/GenBank/DDBJ whole genome shotgun (WGS) entry which is preliminary data.</text>
</comment>
<keyword evidence="3" id="KW-1185">Reference proteome</keyword>
<accession>A0A1Q5TGN7</accession>
<evidence type="ECO:0000313" key="2">
    <source>
        <dbReference type="EMBL" id="OKP00298.1"/>
    </source>
</evidence>
<evidence type="ECO:0000313" key="1">
    <source>
        <dbReference type="EMBL" id="OKO99361.1"/>
    </source>
</evidence>
<name>A0A1Q5TGN7_9GAMM</name>
<evidence type="ECO:0000313" key="3">
    <source>
        <dbReference type="Proteomes" id="UP000186268"/>
    </source>
</evidence>
<reference evidence="1 3" key="1">
    <citation type="submission" date="2016-09" db="EMBL/GenBank/DDBJ databases">
        <title>Xenorhabdus thuongxuanensis sp. nov. and Xenorhabdus eapokensis sp. nov., isolated from Steinernema species.</title>
        <authorList>
            <person name="Kaempfer P."/>
            <person name="Tobias N.J."/>
            <person name="Phan Ke L."/>
            <person name="Bode H.B."/>
            <person name="Glaeser S.P."/>
        </authorList>
    </citation>
    <scope>NUCLEOTIDE SEQUENCE [LARGE SCALE GENOMIC DNA]</scope>
    <source>
        <strain evidence="1 3">DL20</strain>
    </source>
</reference>
<dbReference type="EMBL" id="MKGQ01000059">
    <property type="protein sequence ID" value="OKO99361.1"/>
    <property type="molecule type" value="Genomic_DNA"/>
</dbReference>